<dbReference type="GO" id="GO:0000156">
    <property type="term" value="F:phosphorelay response regulator activity"/>
    <property type="evidence" value="ECO:0007669"/>
    <property type="project" value="TreeGrafter"/>
</dbReference>
<evidence type="ECO:0000256" key="4">
    <source>
        <dbReference type="ARBA" id="ARBA00023015"/>
    </source>
</evidence>
<dbReference type="SUPFAM" id="SSF46894">
    <property type="entry name" value="C-terminal effector domain of the bipartite response regulators"/>
    <property type="match status" value="1"/>
</dbReference>
<evidence type="ECO:0000313" key="12">
    <source>
        <dbReference type="Proteomes" id="UP000323876"/>
    </source>
</evidence>
<comment type="subcellular location">
    <subcellularLocation>
        <location evidence="1">Cytoplasm</location>
    </subcellularLocation>
</comment>
<dbReference type="InterPro" id="IPR011006">
    <property type="entry name" value="CheY-like_superfamily"/>
</dbReference>
<dbReference type="InterPro" id="IPR016032">
    <property type="entry name" value="Sig_transdc_resp-reg_C-effctor"/>
</dbReference>
<feature type="domain" description="OmpR/PhoB-type" evidence="10">
    <location>
        <begin position="128"/>
        <end position="224"/>
    </location>
</feature>
<evidence type="ECO:0000256" key="1">
    <source>
        <dbReference type="ARBA" id="ARBA00004496"/>
    </source>
</evidence>
<dbReference type="Proteomes" id="UP000323876">
    <property type="component" value="Unassembled WGS sequence"/>
</dbReference>
<evidence type="ECO:0000256" key="7">
    <source>
        <dbReference type="PROSITE-ProRule" id="PRU00169"/>
    </source>
</evidence>
<keyword evidence="6" id="KW-0804">Transcription</keyword>
<evidence type="ECO:0000313" key="11">
    <source>
        <dbReference type="EMBL" id="KAA8889466.1"/>
    </source>
</evidence>
<accession>A0A5N0EKQ8</accession>
<feature type="modified residue" description="4-aspartylphosphate" evidence="7">
    <location>
        <position position="57"/>
    </location>
</feature>
<dbReference type="SMART" id="SM00862">
    <property type="entry name" value="Trans_reg_C"/>
    <property type="match status" value="1"/>
</dbReference>
<keyword evidence="4" id="KW-0805">Transcription regulation</keyword>
<dbReference type="Pfam" id="PF00486">
    <property type="entry name" value="Trans_reg_C"/>
    <property type="match status" value="1"/>
</dbReference>
<feature type="domain" description="Response regulatory" evidence="9">
    <location>
        <begin position="8"/>
        <end position="121"/>
    </location>
</feature>
<dbReference type="PROSITE" id="PS50110">
    <property type="entry name" value="RESPONSE_REGULATORY"/>
    <property type="match status" value="1"/>
</dbReference>
<keyword evidence="5 8" id="KW-0238">DNA-binding</keyword>
<dbReference type="PROSITE" id="PS51755">
    <property type="entry name" value="OMPR_PHOB"/>
    <property type="match status" value="1"/>
</dbReference>
<dbReference type="GO" id="GO:0005829">
    <property type="term" value="C:cytosol"/>
    <property type="evidence" value="ECO:0007669"/>
    <property type="project" value="TreeGrafter"/>
</dbReference>
<keyword evidence="12" id="KW-1185">Reference proteome</keyword>
<dbReference type="SUPFAM" id="SSF52172">
    <property type="entry name" value="CheY-like"/>
    <property type="match status" value="1"/>
</dbReference>
<dbReference type="RefSeq" id="WP_150401739.1">
    <property type="nucleotide sequence ID" value="NZ_VXLC01000003.1"/>
</dbReference>
<dbReference type="InterPro" id="IPR001789">
    <property type="entry name" value="Sig_transdc_resp-reg_receiver"/>
</dbReference>
<dbReference type="InterPro" id="IPR036388">
    <property type="entry name" value="WH-like_DNA-bd_sf"/>
</dbReference>
<dbReference type="SMART" id="SM00448">
    <property type="entry name" value="REC"/>
    <property type="match status" value="1"/>
</dbReference>
<protein>
    <submittedName>
        <fullName evidence="11">Response regulator transcription factor</fullName>
    </submittedName>
</protein>
<feature type="DNA-binding region" description="OmpR/PhoB-type" evidence="8">
    <location>
        <begin position="128"/>
        <end position="224"/>
    </location>
</feature>
<keyword evidence="2 7" id="KW-0597">Phosphoprotein</keyword>
<gene>
    <name evidence="11" type="ORF">F3087_11120</name>
</gene>
<evidence type="ECO:0000256" key="8">
    <source>
        <dbReference type="PROSITE-ProRule" id="PRU01091"/>
    </source>
</evidence>
<evidence type="ECO:0000256" key="3">
    <source>
        <dbReference type="ARBA" id="ARBA00023012"/>
    </source>
</evidence>
<dbReference type="OrthoDB" id="5177151at2"/>
<sequence length="227" mass="24658">MQRARARRVLIVDDAEAIRTAVAAALDAAGYVVAVRDSGAELEAQLDEFHPDVVVLDVLLPGRDGFELLQTVRAAGNVGVVMLTAREDITDRVHGLSAGADDYVTKPFLLAELVARIGALLRRLGQVGSIMEVGDLAIDIGTRGAARDGVPLDLTRTEFEVLVYLVTHRGRVLSKTQILTGVWGYHEYDDNLVEVFVSSLRRKLEAKGPRIIHTVRGHGYVLRADAA</sequence>
<reference evidence="11 12" key="1">
    <citation type="submission" date="2019-09" db="EMBL/GenBank/DDBJ databases">
        <authorList>
            <person name="Wang X."/>
        </authorList>
    </citation>
    <scope>NUCLEOTIDE SEQUENCE [LARGE SCALE GENOMIC DNA]</scope>
    <source>
        <strain evidence="11 12">CICC 11023</strain>
    </source>
</reference>
<dbReference type="Pfam" id="PF00072">
    <property type="entry name" value="Response_reg"/>
    <property type="match status" value="1"/>
</dbReference>
<keyword evidence="3" id="KW-0902">Two-component regulatory system</keyword>
<dbReference type="GO" id="GO:0000976">
    <property type="term" value="F:transcription cis-regulatory region binding"/>
    <property type="evidence" value="ECO:0007669"/>
    <property type="project" value="TreeGrafter"/>
</dbReference>
<dbReference type="InterPro" id="IPR039420">
    <property type="entry name" value="WalR-like"/>
</dbReference>
<evidence type="ECO:0000256" key="2">
    <source>
        <dbReference type="ARBA" id="ARBA00022553"/>
    </source>
</evidence>
<comment type="caution">
    <text evidence="11">The sequence shown here is derived from an EMBL/GenBank/DDBJ whole genome shotgun (WGS) entry which is preliminary data.</text>
</comment>
<evidence type="ECO:0000256" key="5">
    <source>
        <dbReference type="ARBA" id="ARBA00023125"/>
    </source>
</evidence>
<evidence type="ECO:0000259" key="10">
    <source>
        <dbReference type="PROSITE" id="PS51755"/>
    </source>
</evidence>
<name>A0A5N0EKQ8_9NOCA</name>
<dbReference type="GO" id="GO:0032993">
    <property type="term" value="C:protein-DNA complex"/>
    <property type="evidence" value="ECO:0007669"/>
    <property type="project" value="TreeGrafter"/>
</dbReference>
<proteinExistence type="predicted"/>
<dbReference type="Gene3D" id="1.10.10.10">
    <property type="entry name" value="Winged helix-like DNA-binding domain superfamily/Winged helix DNA-binding domain"/>
    <property type="match status" value="1"/>
</dbReference>
<dbReference type="AlphaFoldDB" id="A0A5N0EKQ8"/>
<dbReference type="PANTHER" id="PTHR48111:SF22">
    <property type="entry name" value="REGULATOR OF RPOS"/>
    <property type="match status" value="1"/>
</dbReference>
<evidence type="ECO:0000256" key="6">
    <source>
        <dbReference type="ARBA" id="ARBA00023163"/>
    </source>
</evidence>
<dbReference type="CDD" id="cd00383">
    <property type="entry name" value="trans_reg_C"/>
    <property type="match status" value="1"/>
</dbReference>
<dbReference type="Gene3D" id="6.10.250.690">
    <property type="match status" value="1"/>
</dbReference>
<dbReference type="EMBL" id="VXLC01000003">
    <property type="protein sequence ID" value="KAA8889466.1"/>
    <property type="molecule type" value="Genomic_DNA"/>
</dbReference>
<organism evidence="11 12">
    <name type="scientific">Nocardia colli</name>
    <dbReference type="NCBI Taxonomy" id="2545717"/>
    <lineage>
        <taxon>Bacteria</taxon>
        <taxon>Bacillati</taxon>
        <taxon>Actinomycetota</taxon>
        <taxon>Actinomycetes</taxon>
        <taxon>Mycobacteriales</taxon>
        <taxon>Nocardiaceae</taxon>
        <taxon>Nocardia</taxon>
    </lineage>
</organism>
<dbReference type="InterPro" id="IPR001867">
    <property type="entry name" value="OmpR/PhoB-type_DNA-bd"/>
</dbReference>
<dbReference type="PANTHER" id="PTHR48111">
    <property type="entry name" value="REGULATOR OF RPOS"/>
    <property type="match status" value="1"/>
</dbReference>
<dbReference type="GO" id="GO:0006355">
    <property type="term" value="P:regulation of DNA-templated transcription"/>
    <property type="evidence" value="ECO:0007669"/>
    <property type="project" value="InterPro"/>
</dbReference>
<evidence type="ECO:0000259" key="9">
    <source>
        <dbReference type="PROSITE" id="PS50110"/>
    </source>
</evidence>
<dbReference type="Gene3D" id="3.40.50.2300">
    <property type="match status" value="1"/>
</dbReference>